<keyword evidence="2" id="KW-1185">Reference proteome</keyword>
<evidence type="ECO:0000313" key="1">
    <source>
        <dbReference type="EMBL" id="CAG9181180.1"/>
    </source>
</evidence>
<sequence length="192" mass="20086">MVDGAFQFAGSTWNFSPDTFYESMVATPVTGTGTIALNSRLDGFYLVAGQGNPRTVHAAYDPANALAVDQPSVQGKWKQDGFDMSVDDVGNVTGTYTSGTRVCALEGTAVLAEPGFAKNLYRLSLTASLPTQTASTGCDMTLGVAHRGYAAIRFVPSDGGMLVTANTLYSRTLALAATTGTGGYLKAQMTKQ</sequence>
<accession>A0ABN7ZA93</accession>
<proteinExistence type="predicted"/>
<protein>
    <submittedName>
        <fullName evidence="1">Uncharacterized protein</fullName>
    </submittedName>
</protein>
<dbReference type="Proteomes" id="UP000701702">
    <property type="component" value="Unassembled WGS sequence"/>
</dbReference>
<dbReference type="RefSeq" id="WP_224006332.1">
    <property type="nucleotide sequence ID" value="NZ_CAJZAF010000029.1"/>
</dbReference>
<dbReference type="EMBL" id="CAJZAF010000029">
    <property type="protein sequence ID" value="CAG9181180.1"/>
    <property type="molecule type" value="Genomic_DNA"/>
</dbReference>
<name>A0ABN7ZA93_9BURK</name>
<comment type="caution">
    <text evidence="1">The sequence shown here is derived from an EMBL/GenBank/DDBJ whole genome shotgun (WGS) entry which is preliminary data.</text>
</comment>
<reference evidence="1 2" key="1">
    <citation type="submission" date="2021-08" db="EMBL/GenBank/DDBJ databases">
        <authorList>
            <person name="Peeters C."/>
        </authorList>
    </citation>
    <scope>NUCLEOTIDE SEQUENCE [LARGE SCALE GENOMIC DNA]</scope>
    <source>
        <strain evidence="1 2">LMG 23994</strain>
    </source>
</reference>
<gene>
    <name evidence="1" type="ORF">LMG23994_04603</name>
</gene>
<evidence type="ECO:0000313" key="2">
    <source>
        <dbReference type="Proteomes" id="UP000701702"/>
    </source>
</evidence>
<organism evidence="1 2">
    <name type="scientific">Cupriavidus pinatubonensis</name>
    <dbReference type="NCBI Taxonomy" id="248026"/>
    <lineage>
        <taxon>Bacteria</taxon>
        <taxon>Pseudomonadati</taxon>
        <taxon>Pseudomonadota</taxon>
        <taxon>Betaproteobacteria</taxon>
        <taxon>Burkholderiales</taxon>
        <taxon>Burkholderiaceae</taxon>
        <taxon>Cupriavidus</taxon>
    </lineage>
</organism>